<evidence type="ECO:0000313" key="4">
    <source>
        <dbReference type="Proteomes" id="UP000029867"/>
    </source>
</evidence>
<gene>
    <name evidence="3" type="ORF">JL09_g4373</name>
    <name evidence="2" type="ORF">JL09_g6775</name>
</gene>
<evidence type="ECO:0000256" key="1">
    <source>
        <dbReference type="SAM" id="MobiDB-lite"/>
    </source>
</evidence>
<name>A0A099NIS7_PICKU</name>
<organism evidence="2 4">
    <name type="scientific">Pichia kudriavzevii</name>
    <name type="common">Yeast</name>
    <name type="synonym">Issatchenkia orientalis</name>
    <dbReference type="NCBI Taxonomy" id="4909"/>
    <lineage>
        <taxon>Eukaryota</taxon>
        <taxon>Fungi</taxon>
        <taxon>Dikarya</taxon>
        <taxon>Ascomycota</taxon>
        <taxon>Saccharomycotina</taxon>
        <taxon>Pichiomycetes</taxon>
        <taxon>Pichiales</taxon>
        <taxon>Pichiaceae</taxon>
        <taxon>Pichia</taxon>
    </lineage>
</organism>
<evidence type="ECO:0000313" key="2">
    <source>
        <dbReference type="EMBL" id="KGK32618.1"/>
    </source>
</evidence>
<reference evidence="2" key="2">
    <citation type="submission" date="2014-08" db="EMBL/GenBank/DDBJ databases">
        <title>Exploiting Issatchenkia orientalis SD108 for Succinic Acid Production.</title>
        <authorList>
            <person name="Xiao H."/>
            <person name="Shao Z."/>
            <person name="Jiang Y."/>
            <person name="Dole S."/>
            <person name="Zhao H."/>
        </authorList>
    </citation>
    <scope>NUCLEOTIDE SEQUENCE [LARGE SCALE GENOMIC DNA]</scope>
    <source>
        <strain evidence="2">SD108</strain>
    </source>
</reference>
<feature type="region of interest" description="Disordered" evidence="1">
    <location>
        <begin position="35"/>
        <end position="58"/>
    </location>
</feature>
<accession>A0A099NIS7</accession>
<sequence length="58" mass="6327">MLYPQHDGVSRDYPGLSTKVGLAGSVRHHRPVVASNFHGFDTHSPSKKSTRADARSPI</sequence>
<dbReference type="EMBL" id="JQFK01002045">
    <property type="protein sequence ID" value="KGK32618.1"/>
    <property type="molecule type" value="Genomic_DNA"/>
</dbReference>
<proteinExistence type="predicted"/>
<evidence type="ECO:0000313" key="3">
    <source>
        <dbReference type="EMBL" id="KGK36473.1"/>
    </source>
</evidence>
<dbReference type="AlphaFoldDB" id="A0A099NIS7"/>
<reference evidence="4" key="1">
    <citation type="journal article" date="2014" name="Microb. Cell Fact.">
        <title>Exploiting Issatchenkia orientalis SD108 for succinic acid production.</title>
        <authorList>
            <person name="Xiao H."/>
            <person name="Shao Z."/>
            <person name="Jiang Y."/>
            <person name="Dole S."/>
            <person name="Zhao H."/>
        </authorList>
    </citation>
    <scope>NUCLEOTIDE SEQUENCE [LARGE SCALE GENOMIC DNA]</scope>
    <source>
        <strain evidence="4">SD108</strain>
    </source>
</reference>
<dbReference type="EMBL" id="JQFK01000068">
    <property type="protein sequence ID" value="KGK36473.1"/>
    <property type="molecule type" value="Genomic_DNA"/>
</dbReference>
<dbReference type="HOGENOM" id="CLU_2979392_0_0_1"/>
<dbReference type="Proteomes" id="UP000029867">
    <property type="component" value="Unassembled WGS sequence"/>
</dbReference>
<comment type="caution">
    <text evidence="2">The sequence shown here is derived from an EMBL/GenBank/DDBJ whole genome shotgun (WGS) entry which is preliminary data.</text>
</comment>
<protein>
    <submittedName>
        <fullName evidence="2">Uncharacterized protein</fullName>
    </submittedName>
</protein>